<dbReference type="GO" id="GO:0003963">
    <property type="term" value="F:RNA-3'-phosphate cyclase activity"/>
    <property type="evidence" value="ECO:0007669"/>
    <property type="project" value="TreeGrafter"/>
</dbReference>
<keyword evidence="4" id="KW-1185">Reference proteome</keyword>
<dbReference type="GO" id="GO:0005634">
    <property type="term" value="C:nucleus"/>
    <property type="evidence" value="ECO:0007669"/>
    <property type="project" value="TreeGrafter"/>
</dbReference>
<sequence>MGAGFEAEADRLVTREGDEIVVDGSVLEGGGQILRTASVLAALWDLKLRIRCIRGKRTKPGLRPQHLKGLEFVRDFCGGTMTGLEVGSVEVAYDPSGQFRERVARADGSIFGATHMVDVKTAGSCTLLLQTALPCLVASLLLCRCCCPTSPDSKRQRKGSEVQDPTQVLVLRGGTDVPFAPLADYAIRVLCPALLARFGVKVSAKVNRRGFYPKGKGELEVRVSLCERVEAAAAASTSEPRAAVLKRFKTIVVCGGGKPKDWKGESWKPLATIAEKMAEAALKEYTDDSTAFEKEVSCDEKSLSPGLSIVLAAETNYNCVLGASGVMEPRTKNWKGQAKPLVGEIAAALRARAEADEHLQDQLLVLMAIIAGEYSFRCSKLTTHTLTSIELLNRMLAGLGVRFEAEEREEATTVKCSSRGLAPL</sequence>
<protein>
    <submittedName>
        <fullName evidence="3">RNA 3'-terminal phosphate cyclase</fullName>
    </submittedName>
</protein>
<dbReference type="AlphaFoldDB" id="A0AAX4PJR5"/>
<dbReference type="PANTHER" id="PTHR11096">
    <property type="entry name" value="RNA 3' TERMINAL PHOSPHATE CYCLASE"/>
    <property type="match status" value="1"/>
</dbReference>
<evidence type="ECO:0000259" key="2">
    <source>
        <dbReference type="Pfam" id="PF05189"/>
    </source>
</evidence>
<reference evidence="3 4" key="1">
    <citation type="submission" date="2024-03" db="EMBL/GenBank/DDBJ databases">
        <title>Complete genome sequence of the green alga Chloropicon roscoffensis RCC1871.</title>
        <authorList>
            <person name="Lemieux C."/>
            <person name="Pombert J.-F."/>
            <person name="Otis C."/>
            <person name="Turmel M."/>
        </authorList>
    </citation>
    <scope>NUCLEOTIDE SEQUENCE [LARGE SCALE GENOMIC DNA]</scope>
    <source>
        <strain evidence="3 4">RCC1871</strain>
    </source>
</reference>
<dbReference type="EMBL" id="CP151514">
    <property type="protein sequence ID" value="WZN66111.1"/>
    <property type="molecule type" value="Genomic_DNA"/>
</dbReference>
<dbReference type="GO" id="GO:0006396">
    <property type="term" value="P:RNA processing"/>
    <property type="evidence" value="ECO:0007669"/>
    <property type="project" value="InterPro"/>
</dbReference>
<dbReference type="Gene3D" id="3.65.10.20">
    <property type="entry name" value="RNA 3'-terminal phosphate cyclase domain"/>
    <property type="match status" value="1"/>
</dbReference>
<dbReference type="Pfam" id="PF05189">
    <property type="entry name" value="RTC_insert"/>
    <property type="match status" value="1"/>
</dbReference>
<name>A0AAX4PJR5_9CHLO</name>
<dbReference type="Gene3D" id="3.30.360.20">
    <property type="entry name" value="RNA 3'-terminal phosphate cyclase, insert domain"/>
    <property type="match status" value="1"/>
</dbReference>
<dbReference type="InterPro" id="IPR036553">
    <property type="entry name" value="RPTC_insert"/>
</dbReference>
<dbReference type="InterPro" id="IPR000228">
    <property type="entry name" value="RNA3'_term_phos_cyc"/>
</dbReference>
<proteinExistence type="predicted"/>
<accession>A0AAX4PJR5</accession>
<dbReference type="PANTHER" id="PTHR11096:SF0">
    <property type="entry name" value="RNA 3'-TERMINAL PHOSPHATE CYCLASE"/>
    <property type="match status" value="1"/>
</dbReference>
<evidence type="ECO:0000313" key="4">
    <source>
        <dbReference type="Proteomes" id="UP001472866"/>
    </source>
</evidence>
<dbReference type="Proteomes" id="UP001472866">
    <property type="component" value="Chromosome 14"/>
</dbReference>
<dbReference type="InterPro" id="IPR013791">
    <property type="entry name" value="RNA3'-term_phos_cycl_insert"/>
</dbReference>
<feature type="domain" description="RNA 3'-terminal phosphate cyclase" evidence="1">
    <location>
        <begin position="27"/>
        <end position="396"/>
    </location>
</feature>
<dbReference type="InterPro" id="IPR037136">
    <property type="entry name" value="RNA3'_phos_cyclase_dom_sf"/>
</dbReference>
<organism evidence="3 4">
    <name type="scientific">Chloropicon roscoffensis</name>
    <dbReference type="NCBI Taxonomy" id="1461544"/>
    <lineage>
        <taxon>Eukaryota</taxon>
        <taxon>Viridiplantae</taxon>
        <taxon>Chlorophyta</taxon>
        <taxon>Chloropicophyceae</taxon>
        <taxon>Chloropicales</taxon>
        <taxon>Chloropicaceae</taxon>
        <taxon>Chloropicon</taxon>
    </lineage>
</organism>
<feature type="domain" description="RNA 3'-terminal phosphate cyclase insert" evidence="2">
    <location>
        <begin position="272"/>
        <end position="333"/>
    </location>
</feature>
<dbReference type="InterPro" id="IPR013792">
    <property type="entry name" value="RNA3'P_cycl/enolpyr_Trfase_a/b"/>
</dbReference>
<dbReference type="SUPFAM" id="SSF55205">
    <property type="entry name" value="EPT/RTPC-like"/>
    <property type="match status" value="1"/>
</dbReference>
<gene>
    <name evidence="3" type="ORF">HKI87_14g76740</name>
</gene>
<dbReference type="InterPro" id="IPR023797">
    <property type="entry name" value="RNA3'_phos_cyclase_dom"/>
</dbReference>
<evidence type="ECO:0000313" key="3">
    <source>
        <dbReference type="EMBL" id="WZN66111.1"/>
    </source>
</evidence>
<dbReference type="Pfam" id="PF01137">
    <property type="entry name" value="RTC"/>
    <property type="match status" value="1"/>
</dbReference>
<evidence type="ECO:0000259" key="1">
    <source>
        <dbReference type="Pfam" id="PF01137"/>
    </source>
</evidence>